<name>A0AAX3W5M1_MAMLE</name>
<organism evidence="1 2">
    <name type="scientific">Mammaliicoccus lentus</name>
    <name type="common">Staphylococcus lentus</name>
    <dbReference type="NCBI Taxonomy" id="42858"/>
    <lineage>
        <taxon>Bacteria</taxon>
        <taxon>Bacillati</taxon>
        <taxon>Bacillota</taxon>
        <taxon>Bacilli</taxon>
        <taxon>Bacillales</taxon>
        <taxon>Staphylococcaceae</taxon>
        <taxon>Mammaliicoccus</taxon>
    </lineage>
</organism>
<reference evidence="1" key="1">
    <citation type="journal article" date="2023" name="Antibiotics">
        <title>Prevalence and Molecular Characterization of Methicillin-Resistant Staphylococci (MRS) and Mammaliicocci (MRM) in Dromedary Camels from Algeria: First Detection of SCCmec-mecC Hybrid in Methicillin-Resistant Mammaliicoccus lentus.</title>
        <authorList>
            <person name="Belhout C."/>
            <person name="Boyen F."/>
            <person name="Vereecke N."/>
            <person name="Theuns S."/>
            <person name="Taibi N."/>
            <person name="Stegger M."/>
            <person name="de la Fe-Rodriguez P.Y."/>
            <person name="Bouayad L."/>
            <person name="Elgroud R."/>
            <person name="Butaye P."/>
        </authorList>
    </citation>
    <scope>NUCLEOTIDE SEQUENCE</scope>
    <source>
        <strain evidence="1">7048</strain>
    </source>
</reference>
<dbReference type="EMBL" id="CP118848">
    <property type="protein sequence ID" value="WHI60593.1"/>
    <property type="molecule type" value="Genomic_DNA"/>
</dbReference>
<dbReference type="AlphaFoldDB" id="A0AAX3W5M1"/>
<evidence type="ECO:0000313" key="2">
    <source>
        <dbReference type="Proteomes" id="UP001223261"/>
    </source>
</evidence>
<dbReference type="Pfam" id="PF18950">
    <property type="entry name" value="DUF5694"/>
    <property type="match status" value="1"/>
</dbReference>
<dbReference type="RefSeq" id="WP_282862676.1">
    <property type="nucleotide sequence ID" value="NZ_CP118848.1"/>
</dbReference>
<proteinExistence type="predicted"/>
<evidence type="ECO:0000313" key="1">
    <source>
        <dbReference type="EMBL" id="WHI60593.1"/>
    </source>
</evidence>
<protein>
    <submittedName>
        <fullName evidence="1">DUF5694 domain-containing protein</fullName>
    </submittedName>
</protein>
<sequence>MTLKEIYIVGTPHIRLDQGSDTFKESYEKYIEESSIIIQKIAHYSPDLITIEWDMRESLRLKKEFKQIINQQLPHLLNEHHFIAMPLAHRLGLSEVLPIDFNQMQTRKIRASFADEYLENADEKLYQYMNNAKNEHQLSKNQPTTLYEKLTEHKEGPIPLEQVFAIRSLADSPGIAFALEWSERNHIMATNIIKAALNHERTIVFTGMSHVRFLEFIIESTGLFKVIPSQDILK</sequence>
<accession>A0AAX3W5M1</accession>
<dbReference type="Proteomes" id="UP001223261">
    <property type="component" value="Chromosome"/>
</dbReference>
<dbReference type="InterPro" id="IPR043749">
    <property type="entry name" value="DUF5694"/>
</dbReference>
<gene>
    <name evidence="1" type="ORF">PYH69_02900</name>
</gene>